<evidence type="ECO:0000313" key="2">
    <source>
        <dbReference type="Proteomes" id="UP000814033"/>
    </source>
</evidence>
<keyword evidence="2" id="KW-1185">Reference proteome</keyword>
<gene>
    <name evidence="1" type="ORF">FA95DRAFT_1619083</name>
</gene>
<comment type="caution">
    <text evidence="1">The sequence shown here is derived from an EMBL/GenBank/DDBJ whole genome shotgun (WGS) entry which is preliminary data.</text>
</comment>
<proteinExistence type="predicted"/>
<evidence type="ECO:0000313" key="1">
    <source>
        <dbReference type="EMBL" id="KAI0037449.1"/>
    </source>
</evidence>
<organism evidence="1 2">
    <name type="scientific">Auriscalpium vulgare</name>
    <dbReference type="NCBI Taxonomy" id="40419"/>
    <lineage>
        <taxon>Eukaryota</taxon>
        <taxon>Fungi</taxon>
        <taxon>Dikarya</taxon>
        <taxon>Basidiomycota</taxon>
        <taxon>Agaricomycotina</taxon>
        <taxon>Agaricomycetes</taxon>
        <taxon>Russulales</taxon>
        <taxon>Auriscalpiaceae</taxon>
        <taxon>Auriscalpium</taxon>
    </lineage>
</organism>
<reference evidence="1" key="1">
    <citation type="submission" date="2021-02" db="EMBL/GenBank/DDBJ databases">
        <authorList>
            <consortium name="DOE Joint Genome Institute"/>
            <person name="Ahrendt S."/>
            <person name="Looney B.P."/>
            <person name="Miyauchi S."/>
            <person name="Morin E."/>
            <person name="Drula E."/>
            <person name="Courty P.E."/>
            <person name="Chicoki N."/>
            <person name="Fauchery L."/>
            <person name="Kohler A."/>
            <person name="Kuo A."/>
            <person name="Labutti K."/>
            <person name="Pangilinan J."/>
            <person name="Lipzen A."/>
            <person name="Riley R."/>
            <person name="Andreopoulos W."/>
            <person name="He G."/>
            <person name="Johnson J."/>
            <person name="Barry K.W."/>
            <person name="Grigoriev I.V."/>
            <person name="Nagy L."/>
            <person name="Hibbett D."/>
            <person name="Henrissat B."/>
            <person name="Matheny P.B."/>
            <person name="Labbe J."/>
            <person name="Martin F."/>
        </authorList>
    </citation>
    <scope>NUCLEOTIDE SEQUENCE</scope>
    <source>
        <strain evidence="1">FP105234-sp</strain>
    </source>
</reference>
<dbReference type="Proteomes" id="UP000814033">
    <property type="component" value="Unassembled WGS sequence"/>
</dbReference>
<reference evidence="1" key="2">
    <citation type="journal article" date="2022" name="New Phytol.">
        <title>Evolutionary transition to the ectomycorrhizal habit in the genomes of a hyperdiverse lineage of mushroom-forming fungi.</title>
        <authorList>
            <person name="Looney B."/>
            <person name="Miyauchi S."/>
            <person name="Morin E."/>
            <person name="Drula E."/>
            <person name="Courty P.E."/>
            <person name="Kohler A."/>
            <person name="Kuo A."/>
            <person name="LaButti K."/>
            <person name="Pangilinan J."/>
            <person name="Lipzen A."/>
            <person name="Riley R."/>
            <person name="Andreopoulos W."/>
            <person name="He G."/>
            <person name="Johnson J."/>
            <person name="Nolan M."/>
            <person name="Tritt A."/>
            <person name="Barry K.W."/>
            <person name="Grigoriev I.V."/>
            <person name="Nagy L.G."/>
            <person name="Hibbett D."/>
            <person name="Henrissat B."/>
            <person name="Matheny P.B."/>
            <person name="Labbe J."/>
            <person name="Martin F.M."/>
        </authorList>
    </citation>
    <scope>NUCLEOTIDE SEQUENCE</scope>
    <source>
        <strain evidence="1">FP105234-sp</strain>
    </source>
</reference>
<accession>A0ACB8QZZ6</accession>
<dbReference type="EMBL" id="MU276951">
    <property type="protein sequence ID" value="KAI0037449.1"/>
    <property type="molecule type" value="Genomic_DNA"/>
</dbReference>
<sequence>MRSLPYPRTEDELRANGFSEATIHDVLSDSDMAVTAILEVGGLDDSDTDAHFAHVEASLRDLEESMTEMREQMKVLERRTLAKWEGAAIQDSKHTAALQQDLLLLRKAQQARENAEAALVNDASQRLANFAAQCSQERGHSRELLQVEEYLQKGRPCTELGALATKYRELVLRNDQAREALRREVAAQR</sequence>
<protein>
    <submittedName>
        <fullName evidence="1">Uncharacterized protein</fullName>
    </submittedName>
</protein>
<name>A0ACB8QZZ6_9AGAM</name>